<reference evidence="1 2" key="1">
    <citation type="submission" date="2016-05" db="EMBL/GenBank/DDBJ databases">
        <title>Genome sequencing reveals origins of a unique bacterial endosymbiosis in the earliest lineages of terrestrial Fungi.</title>
        <authorList>
            <consortium name="DOE Joint Genome Institute"/>
            <person name="Uehling J."/>
            <person name="Gryganskyi A."/>
            <person name="Hameed K."/>
            <person name="Tschaplinski T."/>
            <person name="Misztal P."/>
            <person name="Wu S."/>
            <person name="Desiro A."/>
            <person name="Vande Pol N."/>
            <person name="Du Z.-Y."/>
            <person name="Zienkiewicz A."/>
            <person name="Zienkiewicz K."/>
            <person name="Morin E."/>
            <person name="Tisserant E."/>
            <person name="Splivallo R."/>
            <person name="Hainaut M."/>
            <person name="Henrissat B."/>
            <person name="Ohm R."/>
            <person name="Kuo A."/>
            <person name="Yan J."/>
            <person name="Lipzen A."/>
            <person name="Nolan M."/>
            <person name="Labutti K."/>
            <person name="Barry K."/>
            <person name="Goldstein A."/>
            <person name="Labbe J."/>
            <person name="Schadt C."/>
            <person name="Tuskan G."/>
            <person name="Grigoriev I."/>
            <person name="Martin F."/>
            <person name="Vilgalys R."/>
            <person name="Bonito G."/>
        </authorList>
    </citation>
    <scope>NUCLEOTIDE SEQUENCE [LARGE SCALE GENOMIC DNA]</scope>
    <source>
        <strain evidence="1 2">AG-77</strain>
    </source>
</reference>
<sequence>MAEGSAGCYGDRGGSGATVCRWVFGYISWMCPRLRYLNIASIESIEFNRKLSYKGKIFPGCMALESGFCLLARSPLHLPELLDHTFSFLSDYTITHVVILVCRQWLHVGQHRIVREQVWENRLSKAEQDILQANMGRVDRLCYYNLSTYYHSSFALVQLWFVLGERSRQHRFLDWEQRRLQQRQQPSTGSGYIKPWLTQEETEDEDTAELPLKELRLHGYMDPLDLKLLLPAMAHLTFLEVKTVHIGVLSMLDVLESCPLLQRLYIDSVATTSYVLRKPWFSPLRINPRDGQRRKRPALALRSLVLRNVSVPQSCLETLITLTPHLRELVLVVKEFYPDLYPDDDDVAIAARIADFPRRIRELVKLHHPATLCSFFFSPPYTTLSTDTIQDWIQDSPAPHTNLDWTIEGPKLTPSIMTHLTVQVPNTITTLHILGKCPTLHDYLCASPHLLHLMAPKSAIRLDALDIHFRLTQGHPPPSAVSSYQQQQQQQQQHQIPKVWACQRLQTLHIAFLPQKATALSSRLIFGYISRVCPRLQDLEIHGPEHLSHYAYEWPVEEEGSNGRLCVRLESGLCLLSRLKDLERLVVGTVHHDDFVLLEDEGDDDDEYSGGEYVDLAVDFDWMVPAGHSADRRHARQAWIDKEDMKRGGGWAKRLRMEESKEVARRQNYQQFLVDYGAVIKVQQGGASESEKKNLVKSLEDLGLLRDVKQVLEEMDNAAKQQEGDEDGFRCWPHLHRLSIYYSNIFGLQPEAEVGRILKAHALKWKRAFALSPSLSRRARQ</sequence>
<evidence type="ECO:0000313" key="1">
    <source>
        <dbReference type="EMBL" id="OAQ34382.1"/>
    </source>
</evidence>
<gene>
    <name evidence="1" type="ORF">K457DRAFT_121563</name>
</gene>
<dbReference type="EMBL" id="KV442017">
    <property type="protein sequence ID" value="OAQ34382.1"/>
    <property type="molecule type" value="Genomic_DNA"/>
</dbReference>
<name>A0A197K9L0_9FUNG</name>
<evidence type="ECO:0000313" key="2">
    <source>
        <dbReference type="Proteomes" id="UP000078512"/>
    </source>
</evidence>
<keyword evidence="2" id="KW-1185">Reference proteome</keyword>
<accession>A0A197K9L0</accession>
<dbReference type="Proteomes" id="UP000078512">
    <property type="component" value="Unassembled WGS sequence"/>
</dbReference>
<evidence type="ECO:0008006" key="3">
    <source>
        <dbReference type="Google" id="ProtNLM"/>
    </source>
</evidence>
<protein>
    <recommendedName>
        <fullName evidence="3">F-box domain-containing protein</fullName>
    </recommendedName>
</protein>
<proteinExistence type="predicted"/>
<dbReference type="OrthoDB" id="2389045at2759"/>
<organism evidence="1 2">
    <name type="scientific">Linnemannia elongata AG-77</name>
    <dbReference type="NCBI Taxonomy" id="1314771"/>
    <lineage>
        <taxon>Eukaryota</taxon>
        <taxon>Fungi</taxon>
        <taxon>Fungi incertae sedis</taxon>
        <taxon>Mucoromycota</taxon>
        <taxon>Mortierellomycotina</taxon>
        <taxon>Mortierellomycetes</taxon>
        <taxon>Mortierellales</taxon>
        <taxon>Mortierellaceae</taxon>
        <taxon>Linnemannia</taxon>
    </lineage>
</organism>
<dbReference type="AlphaFoldDB" id="A0A197K9L0"/>